<evidence type="ECO:0000256" key="1">
    <source>
        <dbReference type="SAM" id="MobiDB-lite"/>
    </source>
</evidence>
<reference evidence="3 4" key="1">
    <citation type="submission" date="2021-05" db="EMBL/GenBank/DDBJ databases">
        <title>A Polyphasic approach of four new species of the genus Ohtaekwangia: Ohtaekwangia histidinii sp. nov., Ohtaekwangia cretensis sp. nov., Ohtaekwangia indiensis sp. nov., Ohtaekwangia reichenbachii sp. nov. from diverse environment.</title>
        <authorList>
            <person name="Octaviana S."/>
        </authorList>
    </citation>
    <scope>NUCLEOTIDE SEQUENCE [LARGE SCALE GENOMIC DNA]</scope>
    <source>
        <strain evidence="3 4">PWU4</strain>
    </source>
</reference>
<protein>
    <submittedName>
        <fullName evidence="3">Uncharacterized protein</fullName>
    </submittedName>
</protein>
<dbReference type="RefSeq" id="WP_254163526.1">
    <property type="nucleotide sequence ID" value="NZ_JAHESF010000010.1"/>
</dbReference>
<evidence type="ECO:0000313" key="4">
    <source>
        <dbReference type="Proteomes" id="UP001319200"/>
    </source>
</evidence>
<name>A0AAP2DJV5_9BACT</name>
<feature type="compositionally biased region" description="Basic and acidic residues" evidence="1">
    <location>
        <begin position="146"/>
        <end position="163"/>
    </location>
</feature>
<keyword evidence="2" id="KW-0732">Signal</keyword>
<evidence type="ECO:0000313" key="3">
    <source>
        <dbReference type="EMBL" id="MBT1697655.1"/>
    </source>
</evidence>
<proteinExistence type="predicted"/>
<feature type="signal peptide" evidence="2">
    <location>
        <begin position="1"/>
        <end position="18"/>
    </location>
</feature>
<comment type="caution">
    <text evidence="3">The sequence shown here is derived from an EMBL/GenBank/DDBJ whole genome shotgun (WGS) entry which is preliminary data.</text>
</comment>
<keyword evidence="4" id="KW-1185">Reference proteome</keyword>
<evidence type="ECO:0000256" key="2">
    <source>
        <dbReference type="SAM" id="SignalP"/>
    </source>
</evidence>
<organism evidence="3 4">
    <name type="scientific">Chryseosolibacter histidini</name>
    <dbReference type="NCBI Taxonomy" id="2782349"/>
    <lineage>
        <taxon>Bacteria</taxon>
        <taxon>Pseudomonadati</taxon>
        <taxon>Bacteroidota</taxon>
        <taxon>Cytophagia</taxon>
        <taxon>Cytophagales</taxon>
        <taxon>Chryseotaleaceae</taxon>
        <taxon>Chryseosolibacter</taxon>
    </lineage>
</organism>
<dbReference type="Proteomes" id="UP001319200">
    <property type="component" value="Unassembled WGS sequence"/>
</dbReference>
<feature type="region of interest" description="Disordered" evidence="1">
    <location>
        <begin position="146"/>
        <end position="180"/>
    </location>
</feature>
<dbReference type="AlphaFoldDB" id="A0AAP2DJV5"/>
<dbReference type="EMBL" id="JAHESF010000010">
    <property type="protein sequence ID" value="MBT1697655.1"/>
    <property type="molecule type" value="Genomic_DNA"/>
</dbReference>
<feature type="chain" id="PRO_5042970194" evidence="2">
    <location>
        <begin position="19"/>
        <end position="239"/>
    </location>
</feature>
<accession>A0AAP2DJV5</accession>
<sequence length="239" mass="26728">MKRAFVRSWVLLFVLVNAAFSQKPTVVTDNKPGWRKIGEITASFKTETESIVVLGADEFSSIKLKVTDAPINLLHLQVFYESGDMEEIKVDHQLQAGAETRAFPLKNPYRDIQKVAFTYKTLPNAQNDKAAVELYGLKTGLEGESDAYRKEREKAERDAEDAGKNATQEAEERSDKAGDQVAETAGNIGAGIKDKVYADKVAPDGKTIYIDKHAKFYYINDEGKKVFILKSQMKDKPDE</sequence>
<gene>
    <name evidence="3" type="ORF">KK083_12255</name>
</gene>